<dbReference type="InterPro" id="IPR050126">
    <property type="entry name" value="Ap4A_hydrolase"/>
</dbReference>
<dbReference type="GO" id="GO:0110154">
    <property type="term" value="P:RNA decapping"/>
    <property type="evidence" value="ECO:0007669"/>
    <property type="project" value="TreeGrafter"/>
</dbReference>
<dbReference type="PANTHER" id="PTHR42850:SF4">
    <property type="entry name" value="ZINC-DEPENDENT ENDOPOLYPHOSPHATASE"/>
    <property type="match status" value="1"/>
</dbReference>
<dbReference type="InterPro" id="IPR004843">
    <property type="entry name" value="Calcineurin-like_PHP"/>
</dbReference>
<organism evidence="2 3">
    <name type="scientific">Rhodobacter xanthinilyticus</name>
    <dbReference type="NCBI Taxonomy" id="1850250"/>
    <lineage>
        <taxon>Bacteria</taxon>
        <taxon>Pseudomonadati</taxon>
        <taxon>Pseudomonadota</taxon>
        <taxon>Alphaproteobacteria</taxon>
        <taxon>Rhodobacterales</taxon>
        <taxon>Rhodobacter group</taxon>
        <taxon>Rhodobacter</taxon>
    </lineage>
</organism>
<name>A0A1D9MGD6_9RHOB</name>
<evidence type="ECO:0000313" key="3">
    <source>
        <dbReference type="Proteomes" id="UP000176562"/>
    </source>
</evidence>
<keyword evidence="3" id="KW-1185">Reference proteome</keyword>
<dbReference type="AlphaFoldDB" id="A0A1D9MGD6"/>
<feature type="domain" description="Calcineurin-like phosphoesterase" evidence="1">
    <location>
        <begin position="2"/>
        <end position="85"/>
    </location>
</feature>
<evidence type="ECO:0000259" key="1">
    <source>
        <dbReference type="Pfam" id="PF00149"/>
    </source>
</evidence>
<dbReference type="KEGG" id="rhp:LPB142_08230"/>
<dbReference type="InterPro" id="IPR029052">
    <property type="entry name" value="Metallo-depent_PP-like"/>
</dbReference>
<dbReference type="PANTHER" id="PTHR42850">
    <property type="entry name" value="METALLOPHOSPHOESTERASE"/>
    <property type="match status" value="1"/>
</dbReference>
<dbReference type="EMBL" id="CP017781">
    <property type="protein sequence ID" value="AOZ70961.1"/>
    <property type="molecule type" value="Genomic_DNA"/>
</dbReference>
<accession>A0A1D9MGD6</accession>
<dbReference type="Gene3D" id="3.60.21.10">
    <property type="match status" value="1"/>
</dbReference>
<dbReference type="Pfam" id="PF00149">
    <property type="entry name" value="Metallophos"/>
    <property type="match status" value="1"/>
</dbReference>
<dbReference type="GO" id="GO:0005737">
    <property type="term" value="C:cytoplasm"/>
    <property type="evidence" value="ECO:0007669"/>
    <property type="project" value="TreeGrafter"/>
</dbReference>
<dbReference type="STRING" id="1850250.LPB142_08230"/>
<sequence length="225" mass="24108">MAIIGDVHGRADLLEALLARLAEEDAAAVPVFVGDLIDRGEDSAAVLERVRGLARARVLLGNHEEMMLRFLDDPQGGAAWLRHGGMQTLASYGVAVSGARPEAGARAQIRDALRAALGEGTEAWLRGLPRAWQSGNLLVTHAGADPRRPLPLQEPQALTWGHEDFGRRPRTDGLWVAHGHVIVERARVEAGVISVDTGAFATGRLSAVVITPAGARVLEIEARRR</sequence>
<dbReference type="GO" id="GO:0008803">
    <property type="term" value="F:bis(5'-nucleosyl)-tetraphosphatase (symmetrical) activity"/>
    <property type="evidence" value="ECO:0007669"/>
    <property type="project" value="TreeGrafter"/>
</dbReference>
<protein>
    <recommendedName>
        <fullName evidence="1">Calcineurin-like phosphoesterase domain-containing protein</fullName>
    </recommendedName>
</protein>
<reference evidence="2 3" key="1">
    <citation type="submission" date="2016-10" db="EMBL/GenBank/DDBJ databases">
        <title>Rhodobacter sp. LPB0142, isolated from sea water.</title>
        <authorList>
            <person name="Kim E."/>
            <person name="Yi H."/>
        </authorList>
    </citation>
    <scope>NUCLEOTIDE SEQUENCE [LARGE SCALE GENOMIC DNA]</scope>
    <source>
        <strain evidence="2 3">LPB0142</strain>
    </source>
</reference>
<gene>
    <name evidence="2" type="ORF">LPB142_08230</name>
</gene>
<dbReference type="Proteomes" id="UP000176562">
    <property type="component" value="Chromosome"/>
</dbReference>
<evidence type="ECO:0000313" key="2">
    <source>
        <dbReference type="EMBL" id="AOZ70961.1"/>
    </source>
</evidence>
<dbReference type="GO" id="GO:0016791">
    <property type="term" value="F:phosphatase activity"/>
    <property type="evidence" value="ECO:0007669"/>
    <property type="project" value="TreeGrafter"/>
</dbReference>
<proteinExistence type="predicted"/>
<dbReference type="SUPFAM" id="SSF56300">
    <property type="entry name" value="Metallo-dependent phosphatases"/>
    <property type="match status" value="1"/>
</dbReference>